<dbReference type="GO" id="GO:0046872">
    <property type="term" value="F:metal ion binding"/>
    <property type="evidence" value="ECO:0007669"/>
    <property type="project" value="UniProtKB-KW"/>
</dbReference>
<evidence type="ECO:0000259" key="10">
    <source>
        <dbReference type="Pfam" id="PF01909"/>
    </source>
</evidence>
<sequence length="80" mass="9116">MIEKYAISEIGLFGSVVRDDFSSATSDIDIIVDFSKPVGVEFIDLADYLEQKFKRKIDLVSKKGIKLKYYQAIESDIVYV</sequence>
<name>A0A4R6J201_9BACT</name>
<evidence type="ECO:0000256" key="5">
    <source>
        <dbReference type="ARBA" id="ARBA00022723"/>
    </source>
</evidence>
<dbReference type="SUPFAM" id="SSF81301">
    <property type="entry name" value="Nucleotidyltransferase"/>
    <property type="match status" value="1"/>
</dbReference>
<keyword evidence="4" id="KW-0548">Nucleotidyltransferase</keyword>
<dbReference type="InterPro" id="IPR052038">
    <property type="entry name" value="Type-VII_TA_antitoxin"/>
</dbReference>
<dbReference type="InterPro" id="IPR043519">
    <property type="entry name" value="NT_sf"/>
</dbReference>
<keyword evidence="12" id="KW-1185">Reference proteome</keyword>
<evidence type="ECO:0000313" key="12">
    <source>
        <dbReference type="Proteomes" id="UP000295741"/>
    </source>
</evidence>
<evidence type="ECO:0000256" key="4">
    <source>
        <dbReference type="ARBA" id="ARBA00022695"/>
    </source>
</evidence>
<dbReference type="EMBL" id="SNWP01000010">
    <property type="protein sequence ID" value="TDO29292.1"/>
    <property type="molecule type" value="Genomic_DNA"/>
</dbReference>
<dbReference type="RefSeq" id="WP_211340716.1">
    <property type="nucleotide sequence ID" value="NZ_SNWP01000010.1"/>
</dbReference>
<gene>
    <name evidence="11" type="ORF">BC659_1381</name>
</gene>
<evidence type="ECO:0000256" key="3">
    <source>
        <dbReference type="ARBA" id="ARBA00022679"/>
    </source>
</evidence>
<comment type="cofactor">
    <cofactor evidence="1">
        <name>Mg(2+)</name>
        <dbReference type="ChEBI" id="CHEBI:18420"/>
    </cofactor>
</comment>
<dbReference type="AlphaFoldDB" id="A0A4R6J201"/>
<evidence type="ECO:0000313" key="11">
    <source>
        <dbReference type="EMBL" id="TDO29292.1"/>
    </source>
</evidence>
<dbReference type="Pfam" id="PF01909">
    <property type="entry name" value="NTP_transf_2"/>
    <property type="match status" value="1"/>
</dbReference>
<accession>A0A4R6J201</accession>
<reference evidence="11 12" key="1">
    <citation type="submission" date="2019-03" db="EMBL/GenBank/DDBJ databases">
        <title>Genomic Encyclopedia of Archaeal and Bacterial Type Strains, Phase II (KMG-II): from individual species to whole genera.</title>
        <authorList>
            <person name="Goeker M."/>
        </authorList>
    </citation>
    <scope>NUCLEOTIDE SEQUENCE [LARGE SCALE GENOMIC DNA]</scope>
    <source>
        <strain evidence="11 12">DSM 28323</strain>
    </source>
</reference>
<evidence type="ECO:0000256" key="6">
    <source>
        <dbReference type="ARBA" id="ARBA00022741"/>
    </source>
</evidence>
<dbReference type="InterPro" id="IPR002934">
    <property type="entry name" value="Polymerase_NTP_transf_dom"/>
</dbReference>
<proteinExistence type="inferred from homology"/>
<dbReference type="PANTHER" id="PTHR33571:SF14">
    <property type="entry name" value="PROTEIN ADENYLYLTRANSFERASE MJ0435-RELATED"/>
    <property type="match status" value="1"/>
</dbReference>
<organism evidence="11 12">
    <name type="scientific">Sediminibacterium goheungense</name>
    <dbReference type="NCBI Taxonomy" id="1086393"/>
    <lineage>
        <taxon>Bacteria</taxon>
        <taxon>Pseudomonadati</taxon>
        <taxon>Bacteroidota</taxon>
        <taxon>Chitinophagia</taxon>
        <taxon>Chitinophagales</taxon>
        <taxon>Chitinophagaceae</taxon>
        <taxon>Sediminibacterium</taxon>
    </lineage>
</organism>
<dbReference type="GO" id="GO:0005524">
    <property type="term" value="F:ATP binding"/>
    <property type="evidence" value="ECO:0007669"/>
    <property type="project" value="UniProtKB-KW"/>
</dbReference>
<keyword evidence="7" id="KW-0067">ATP-binding</keyword>
<evidence type="ECO:0000256" key="8">
    <source>
        <dbReference type="ARBA" id="ARBA00022842"/>
    </source>
</evidence>
<keyword evidence="3" id="KW-0808">Transferase</keyword>
<comment type="caution">
    <text evidence="11">The sequence shown here is derived from an EMBL/GenBank/DDBJ whole genome shotgun (WGS) entry which is preliminary data.</text>
</comment>
<comment type="similarity">
    <text evidence="9">Belongs to the MntA antitoxin family.</text>
</comment>
<keyword evidence="2" id="KW-1277">Toxin-antitoxin system</keyword>
<keyword evidence="6" id="KW-0547">Nucleotide-binding</keyword>
<dbReference type="PANTHER" id="PTHR33571">
    <property type="entry name" value="SSL8005 PROTEIN"/>
    <property type="match status" value="1"/>
</dbReference>
<protein>
    <recommendedName>
        <fullName evidence="10">Polymerase nucleotidyl transferase domain-containing protein</fullName>
    </recommendedName>
</protein>
<dbReference type="CDD" id="cd05403">
    <property type="entry name" value="NT_KNTase_like"/>
    <property type="match status" value="1"/>
</dbReference>
<evidence type="ECO:0000256" key="9">
    <source>
        <dbReference type="ARBA" id="ARBA00038276"/>
    </source>
</evidence>
<keyword evidence="8" id="KW-0460">Magnesium</keyword>
<dbReference type="Proteomes" id="UP000295741">
    <property type="component" value="Unassembled WGS sequence"/>
</dbReference>
<feature type="domain" description="Polymerase nucleotidyl transferase" evidence="10">
    <location>
        <begin position="3"/>
        <end position="75"/>
    </location>
</feature>
<evidence type="ECO:0000256" key="7">
    <source>
        <dbReference type="ARBA" id="ARBA00022840"/>
    </source>
</evidence>
<evidence type="ECO:0000256" key="1">
    <source>
        <dbReference type="ARBA" id="ARBA00001946"/>
    </source>
</evidence>
<evidence type="ECO:0000256" key="2">
    <source>
        <dbReference type="ARBA" id="ARBA00022649"/>
    </source>
</evidence>
<dbReference type="Gene3D" id="3.30.460.10">
    <property type="entry name" value="Beta Polymerase, domain 2"/>
    <property type="match status" value="1"/>
</dbReference>
<dbReference type="GO" id="GO:0016779">
    <property type="term" value="F:nucleotidyltransferase activity"/>
    <property type="evidence" value="ECO:0007669"/>
    <property type="project" value="UniProtKB-KW"/>
</dbReference>
<keyword evidence="5" id="KW-0479">Metal-binding</keyword>